<feature type="repeat" description="Solcar" evidence="10">
    <location>
        <begin position="177"/>
        <end position="262"/>
    </location>
</feature>
<dbReference type="SUPFAM" id="SSF103506">
    <property type="entry name" value="Mitochondrial carrier"/>
    <property type="match status" value="1"/>
</dbReference>
<dbReference type="GO" id="GO:0031966">
    <property type="term" value="C:mitochondrial membrane"/>
    <property type="evidence" value="ECO:0007669"/>
    <property type="project" value="UniProtKB-SubCell"/>
</dbReference>
<evidence type="ECO:0000256" key="5">
    <source>
        <dbReference type="ARBA" id="ARBA00022737"/>
    </source>
</evidence>
<dbReference type="PROSITE" id="PS50920">
    <property type="entry name" value="SOLCAR"/>
    <property type="match status" value="3"/>
</dbReference>
<keyword evidence="4 10" id="KW-0812">Transmembrane</keyword>
<name>A0ABD0Z4Y6_9HEMI</name>
<dbReference type="InterPro" id="IPR018108">
    <property type="entry name" value="MCP_transmembrane"/>
</dbReference>
<dbReference type="InterPro" id="IPR049563">
    <property type="entry name" value="TXTP-like"/>
</dbReference>
<dbReference type="InterPro" id="IPR023395">
    <property type="entry name" value="MCP_dom_sf"/>
</dbReference>
<accession>A0ABD0Z4Y6</accession>
<sequence>MAMASGGGGGKGLKGIVAEYVKTQLQLDEKGEAKKYTGVADCVKKTIRSHGVLGLYRGLSVLLYGSIPKAAVRFGSYEMLKSFIQDKDQRVGPYGGFLCGLGAGICEALFVVTPMETIKVKFISDQRSANPKFRGFKGVYQGLAPTVMRQGSNQAVRFFVMVTLKDWYRGDNRDAYVPTYIVGGFGVVAGAASVFVNNPVDVVKTRMQSLEASKYKGFVDCFSKILIQEGFTAFYKGTVPRLFRVGLDVAVTFMLYDTFMELFDKIWP</sequence>
<dbReference type="PANTHER" id="PTHR45788">
    <property type="entry name" value="SUCCINATE/FUMARATE MITOCHONDRIAL TRANSPORTER-RELATED"/>
    <property type="match status" value="1"/>
</dbReference>
<keyword evidence="13" id="KW-1185">Reference proteome</keyword>
<evidence type="ECO:0000256" key="11">
    <source>
        <dbReference type="RuleBase" id="RU000488"/>
    </source>
</evidence>
<proteinExistence type="inferred from homology"/>
<reference evidence="12 13" key="1">
    <citation type="submission" date="2024-07" db="EMBL/GenBank/DDBJ databases">
        <title>Chromosome-level genome assembly of the water stick insect Ranatra chinensis (Heteroptera: Nepidae).</title>
        <authorList>
            <person name="Liu X."/>
        </authorList>
    </citation>
    <scope>NUCLEOTIDE SEQUENCE [LARGE SCALE GENOMIC DNA]</scope>
    <source>
        <strain evidence="12">Cailab_2021Rc</strain>
        <tissue evidence="12">Muscle</tissue>
    </source>
</reference>
<protein>
    <recommendedName>
        <fullName evidence="9">Citrate transport protein</fullName>
    </recommendedName>
</protein>
<evidence type="ECO:0000256" key="1">
    <source>
        <dbReference type="ARBA" id="ARBA00004225"/>
    </source>
</evidence>
<dbReference type="EMBL" id="JBFDAA010000007">
    <property type="protein sequence ID" value="KAL1131153.1"/>
    <property type="molecule type" value="Genomic_DNA"/>
</dbReference>
<evidence type="ECO:0000313" key="12">
    <source>
        <dbReference type="EMBL" id="KAL1131153.1"/>
    </source>
</evidence>
<dbReference type="Pfam" id="PF00153">
    <property type="entry name" value="Mito_carr"/>
    <property type="match status" value="3"/>
</dbReference>
<evidence type="ECO:0000256" key="2">
    <source>
        <dbReference type="ARBA" id="ARBA00006375"/>
    </source>
</evidence>
<evidence type="ECO:0000256" key="3">
    <source>
        <dbReference type="ARBA" id="ARBA00022448"/>
    </source>
</evidence>
<keyword evidence="8 10" id="KW-0472">Membrane</keyword>
<feature type="repeat" description="Solcar" evidence="10">
    <location>
        <begin position="94"/>
        <end position="167"/>
    </location>
</feature>
<dbReference type="Proteomes" id="UP001558652">
    <property type="component" value="Unassembled WGS sequence"/>
</dbReference>
<dbReference type="Gene3D" id="1.50.40.10">
    <property type="entry name" value="Mitochondrial carrier domain"/>
    <property type="match status" value="1"/>
</dbReference>
<evidence type="ECO:0000256" key="4">
    <source>
        <dbReference type="ARBA" id="ARBA00022692"/>
    </source>
</evidence>
<keyword evidence="5" id="KW-0677">Repeat</keyword>
<evidence type="ECO:0000256" key="7">
    <source>
        <dbReference type="ARBA" id="ARBA00023128"/>
    </source>
</evidence>
<comment type="similarity">
    <text evidence="2 11">Belongs to the mitochondrial carrier (TC 2.A.29) family.</text>
</comment>
<evidence type="ECO:0000256" key="6">
    <source>
        <dbReference type="ARBA" id="ARBA00022989"/>
    </source>
</evidence>
<dbReference type="FunFam" id="1.50.40.10:FF:000007">
    <property type="entry name" value="Mitochondrial tricarboxylate transport protein-like"/>
    <property type="match status" value="1"/>
</dbReference>
<dbReference type="PANTHER" id="PTHR45788:SF4">
    <property type="entry name" value="TRICARBOXYLATE TRANSPORT PROTEIN, MITOCHONDRIAL"/>
    <property type="match status" value="1"/>
</dbReference>
<dbReference type="AlphaFoldDB" id="A0ABD0Z4Y6"/>
<evidence type="ECO:0000313" key="13">
    <source>
        <dbReference type="Proteomes" id="UP001558652"/>
    </source>
</evidence>
<comment type="caution">
    <text evidence="12">The sequence shown here is derived from an EMBL/GenBank/DDBJ whole genome shotgun (WGS) entry which is preliminary data.</text>
</comment>
<keyword evidence="6" id="KW-1133">Transmembrane helix</keyword>
<gene>
    <name evidence="12" type="ORF">AAG570_012390</name>
</gene>
<comment type="subcellular location">
    <subcellularLocation>
        <location evidence="1">Mitochondrion membrane</location>
        <topology evidence="1">Multi-pass membrane protein</topology>
    </subcellularLocation>
</comment>
<evidence type="ECO:0000256" key="8">
    <source>
        <dbReference type="ARBA" id="ARBA00023136"/>
    </source>
</evidence>
<evidence type="ECO:0000256" key="10">
    <source>
        <dbReference type="PROSITE-ProRule" id="PRU00282"/>
    </source>
</evidence>
<evidence type="ECO:0000256" key="9">
    <source>
        <dbReference type="ARBA" id="ARBA00042640"/>
    </source>
</evidence>
<keyword evidence="3 11" id="KW-0813">Transport</keyword>
<keyword evidence="7" id="KW-0496">Mitochondrion</keyword>
<feature type="repeat" description="Solcar" evidence="10">
    <location>
        <begin position="1"/>
        <end position="83"/>
    </location>
</feature>
<organism evidence="12 13">
    <name type="scientific">Ranatra chinensis</name>
    <dbReference type="NCBI Taxonomy" id="642074"/>
    <lineage>
        <taxon>Eukaryota</taxon>
        <taxon>Metazoa</taxon>
        <taxon>Ecdysozoa</taxon>
        <taxon>Arthropoda</taxon>
        <taxon>Hexapoda</taxon>
        <taxon>Insecta</taxon>
        <taxon>Pterygota</taxon>
        <taxon>Neoptera</taxon>
        <taxon>Paraneoptera</taxon>
        <taxon>Hemiptera</taxon>
        <taxon>Heteroptera</taxon>
        <taxon>Panheteroptera</taxon>
        <taxon>Nepomorpha</taxon>
        <taxon>Nepidae</taxon>
        <taxon>Ranatrinae</taxon>
        <taxon>Ranatra</taxon>
    </lineage>
</organism>